<proteinExistence type="predicted"/>
<name>A0A6G1FWC0_9PEZI</name>
<evidence type="ECO:0000313" key="2">
    <source>
        <dbReference type="EMBL" id="KAF1810137.1"/>
    </source>
</evidence>
<reference evidence="2 4" key="1">
    <citation type="submission" date="2020-01" db="EMBL/GenBank/DDBJ databases">
        <authorList>
            <consortium name="DOE Joint Genome Institute"/>
            <person name="Haridas S."/>
            <person name="Albert R."/>
            <person name="Binder M."/>
            <person name="Bloem J."/>
            <person name="Labutti K."/>
            <person name="Salamov A."/>
            <person name="Andreopoulos B."/>
            <person name="Baker S.E."/>
            <person name="Barry K."/>
            <person name="Bills G."/>
            <person name="Bluhm B.H."/>
            <person name="Cannon C."/>
            <person name="Castanera R."/>
            <person name="Culley D.E."/>
            <person name="Daum C."/>
            <person name="Ezra D."/>
            <person name="Gonzalez J.B."/>
            <person name="Henrissat B."/>
            <person name="Kuo A."/>
            <person name="Liang C."/>
            <person name="Lipzen A."/>
            <person name="Lutzoni F."/>
            <person name="Magnuson J."/>
            <person name="Mondo S."/>
            <person name="Nolan M."/>
            <person name="Ohm R."/>
            <person name="Pangilinan J."/>
            <person name="Park H.-J."/>
            <person name="Ramirez L."/>
            <person name="Alfaro M."/>
            <person name="Sun H."/>
            <person name="Tritt A."/>
            <person name="Yoshinaga Y."/>
            <person name="Zwiers L.-H."/>
            <person name="Turgeon B.G."/>
            <person name="Goodwin S.B."/>
            <person name="Spatafora J.W."/>
            <person name="Crous P.W."/>
            <person name="Grigoriev I.V."/>
        </authorList>
    </citation>
    <scope>NUCLEOTIDE SEQUENCE</scope>
    <source>
        <strain evidence="2 4">CBS 781.70</strain>
    </source>
</reference>
<keyword evidence="1" id="KW-0732">Signal</keyword>
<feature type="signal peptide" evidence="1">
    <location>
        <begin position="1"/>
        <end position="18"/>
    </location>
</feature>
<evidence type="ECO:0000313" key="3">
    <source>
        <dbReference type="Proteomes" id="UP000504638"/>
    </source>
</evidence>
<evidence type="ECO:0000256" key="1">
    <source>
        <dbReference type="SAM" id="SignalP"/>
    </source>
</evidence>
<dbReference type="GeneID" id="54422031"/>
<feature type="chain" id="PRO_5044631644" evidence="1">
    <location>
        <begin position="19"/>
        <end position="241"/>
    </location>
</feature>
<keyword evidence="3" id="KW-1185">Reference proteome</keyword>
<gene>
    <name evidence="2 4" type="ORF">P152DRAFT_475975</name>
</gene>
<sequence>MLSILTIPLLFLPTLTTALRSCPPTTNSSTTPKINHHTTLTTTTHPSLIHLDMHGRSTMHIGPSPLYFALERPEQPWNLTSRPDGSRLYTRTLTDFLVPHVGCDLDAEAQIWPNSGMDPKAARWALSDLFLETFIATNASFFIGELWSERVFVMPQRWEMVVECEEADRRLARWRYRVECPGNPTAVRVDERWCGRVMEEVEGTCRGELQGRYEELNVHSLEAVCDGYVPDGEIRKMEVGR</sequence>
<protein>
    <submittedName>
        <fullName evidence="2 4">Uncharacterized protein</fullName>
    </submittedName>
</protein>
<reference evidence="4" key="3">
    <citation type="submission" date="2025-04" db="UniProtKB">
        <authorList>
            <consortium name="RefSeq"/>
        </authorList>
    </citation>
    <scope>IDENTIFICATION</scope>
    <source>
        <strain evidence="4">CBS 781.70</strain>
    </source>
</reference>
<evidence type="ECO:0000313" key="4">
    <source>
        <dbReference type="RefSeq" id="XP_033531768.1"/>
    </source>
</evidence>
<dbReference type="AlphaFoldDB" id="A0A6G1FWC0"/>
<dbReference type="RefSeq" id="XP_033531768.1">
    <property type="nucleotide sequence ID" value="XM_033681461.1"/>
</dbReference>
<organism evidence="2">
    <name type="scientific">Eremomyces bilateralis CBS 781.70</name>
    <dbReference type="NCBI Taxonomy" id="1392243"/>
    <lineage>
        <taxon>Eukaryota</taxon>
        <taxon>Fungi</taxon>
        <taxon>Dikarya</taxon>
        <taxon>Ascomycota</taxon>
        <taxon>Pezizomycotina</taxon>
        <taxon>Dothideomycetes</taxon>
        <taxon>Dothideomycetes incertae sedis</taxon>
        <taxon>Eremomycetales</taxon>
        <taxon>Eremomycetaceae</taxon>
        <taxon>Eremomyces</taxon>
    </lineage>
</organism>
<dbReference type="EMBL" id="ML975168">
    <property type="protein sequence ID" value="KAF1810137.1"/>
    <property type="molecule type" value="Genomic_DNA"/>
</dbReference>
<accession>A0A6G1FWC0</accession>
<reference evidence="4" key="2">
    <citation type="submission" date="2020-04" db="EMBL/GenBank/DDBJ databases">
        <authorList>
            <consortium name="NCBI Genome Project"/>
        </authorList>
    </citation>
    <scope>NUCLEOTIDE SEQUENCE</scope>
    <source>
        <strain evidence="4">CBS 781.70</strain>
    </source>
</reference>
<dbReference type="Proteomes" id="UP000504638">
    <property type="component" value="Unplaced"/>
</dbReference>